<dbReference type="PROSITE" id="PS51257">
    <property type="entry name" value="PROKAR_LIPOPROTEIN"/>
    <property type="match status" value="1"/>
</dbReference>
<dbReference type="AlphaFoldDB" id="A0A3D8Y4U0"/>
<dbReference type="Proteomes" id="UP000256373">
    <property type="component" value="Unassembled WGS sequence"/>
</dbReference>
<dbReference type="RefSeq" id="WP_115833780.1">
    <property type="nucleotide sequence ID" value="NZ_QNUL01000033.1"/>
</dbReference>
<keyword evidence="3" id="KW-1185">Reference proteome</keyword>
<protein>
    <recommendedName>
        <fullName evidence="1">DUF306 domain-containing protein</fullName>
    </recommendedName>
</protein>
<feature type="domain" description="DUF306" evidence="1">
    <location>
        <begin position="155"/>
        <end position="250"/>
    </location>
</feature>
<dbReference type="OrthoDB" id="5348860at2"/>
<dbReference type="EMBL" id="QNUL01000033">
    <property type="protein sequence ID" value="REA56861.1"/>
    <property type="molecule type" value="Genomic_DNA"/>
</dbReference>
<sequence>MKNLVNVVLVVFLFTACSQQQRVSNHTPPLDYGDKGPAKYTDQLMNKLENGVDFVASGNEPFWSLEINIDQNLTFKILEGDSITIATPYGVKVKDAAATSYKVETGRKTIEVIIYDKPCEDGMSGKEFPKSVEVNYGDKRFTGCGSYLSDYRLNDIWVLESINQTGLDITTFPKGLPRMELNLALNQVFAFAGCNEFSSSMEVEGKRIRFGRFTGTLMACPNMNFESEYLSKLANRTVPYIIEPGKLILQIAPDYSYSYKKVD</sequence>
<organism evidence="2 3">
    <name type="scientific">Dyadobacter luteus</name>
    <dbReference type="NCBI Taxonomy" id="2259619"/>
    <lineage>
        <taxon>Bacteria</taxon>
        <taxon>Pseudomonadati</taxon>
        <taxon>Bacteroidota</taxon>
        <taxon>Cytophagia</taxon>
        <taxon>Cytophagales</taxon>
        <taxon>Spirosomataceae</taxon>
        <taxon>Dyadobacter</taxon>
    </lineage>
</organism>
<gene>
    <name evidence="2" type="ORF">DSL64_25450</name>
</gene>
<comment type="caution">
    <text evidence="2">The sequence shown here is derived from an EMBL/GenBank/DDBJ whole genome shotgun (WGS) entry which is preliminary data.</text>
</comment>
<dbReference type="Pfam" id="PF03724">
    <property type="entry name" value="META"/>
    <property type="match status" value="1"/>
</dbReference>
<name>A0A3D8Y4U0_9BACT</name>
<accession>A0A3D8Y4U0</accession>
<reference evidence="2 3" key="1">
    <citation type="submission" date="2018-07" db="EMBL/GenBank/DDBJ databases">
        <title>Dyadobacter roseus sp. nov., isolated from rose rhizosphere soil.</title>
        <authorList>
            <person name="Chen L."/>
        </authorList>
    </citation>
    <scope>NUCLEOTIDE SEQUENCE [LARGE SCALE GENOMIC DNA]</scope>
    <source>
        <strain evidence="2 3">RS19</strain>
    </source>
</reference>
<evidence type="ECO:0000259" key="1">
    <source>
        <dbReference type="Pfam" id="PF03724"/>
    </source>
</evidence>
<dbReference type="InterPro" id="IPR005184">
    <property type="entry name" value="DUF306_Meta_HslJ"/>
</dbReference>
<proteinExistence type="predicted"/>
<dbReference type="Gene3D" id="2.40.128.270">
    <property type="match status" value="1"/>
</dbReference>
<evidence type="ECO:0000313" key="3">
    <source>
        <dbReference type="Proteomes" id="UP000256373"/>
    </source>
</evidence>
<dbReference type="InterPro" id="IPR038670">
    <property type="entry name" value="HslJ-like_sf"/>
</dbReference>
<evidence type="ECO:0000313" key="2">
    <source>
        <dbReference type="EMBL" id="REA56861.1"/>
    </source>
</evidence>